<dbReference type="AlphaFoldDB" id="A0A397IQF6"/>
<keyword evidence="3" id="KW-1133">Transmembrane helix</keyword>
<evidence type="ECO:0000313" key="4">
    <source>
        <dbReference type="EMBL" id="RHZ76488.1"/>
    </source>
</evidence>
<evidence type="ECO:0000256" key="3">
    <source>
        <dbReference type="SAM" id="Phobius"/>
    </source>
</evidence>
<feature type="compositionally biased region" description="Basic and acidic residues" evidence="2">
    <location>
        <begin position="305"/>
        <end position="327"/>
    </location>
</feature>
<reference evidence="4 5" key="1">
    <citation type="submission" date="2018-08" db="EMBL/GenBank/DDBJ databases">
        <title>Genome and evolution of the arbuscular mycorrhizal fungus Diversispora epigaea (formerly Glomus versiforme) and its bacterial endosymbionts.</title>
        <authorList>
            <person name="Sun X."/>
            <person name="Fei Z."/>
            <person name="Harrison M."/>
        </authorList>
    </citation>
    <scope>NUCLEOTIDE SEQUENCE [LARGE SCALE GENOMIC DNA]</scope>
    <source>
        <strain evidence="4 5">IT104</strain>
    </source>
</reference>
<keyword evidence="5" id="KW-1185">Reference proteome</keyword>
<keyword evidence="1" id="KW-0175">Coiled coil</keyword>
<organism evidence="4 5">
    <name type="scientific">Diversispora epigaea</name>
    <dbReference type="NCBI Taxonomy" id="1348612"/>
    <lineage>
        <taxon>Eukaryota</taxon>
        <taxon>Fungi</taxon>
        <taxon>Fungi incertae sedis</taxon>
        <taxon>Mucoromycota</taxon>
        <taxon>Glomeromycotina</taxon>
        <taxon>Glomeromycetes</taxon>
        <taxon>Diversisporales</taxon>
        <taxon>Diversisporaceae</taxon>
        <taxon>Diversispora</taxon>
    </lineage>
</organism>
<comment type="caution">
    <text evidence="4">The sequence shown here is derived from an EMBL/GenBank/DDBJ whole genome shotgun (WGS) entry which is preliminary data.</text>
</comment>
<name>A0A397IQF6_9GLOM</name>
<feature type="coiled-coil region" evidence="1">
    <location>
        <begin position="37"/>
        <end position="64"/>
    </location>
</feature>
<feature type="region of interest" description="Disordered" evidence="2">
    <location>
        <begin position="252"/>
        <end position="345"/>
    </location>
</feature>
<keyword evidence="3" id="KW-0812">Transmembrane</keyword>
<evidence type="ECO:0008006" key="6">
    <source>
        <dbReference type="Google" id="ProtNLM"/>
    </source>
</evidence>
<feature type="compositionally biased region" description="Low complexity" evidence="2">
    <location>
        <begin position="252"/>
        <end position="271"/>
    </location>
</feature>
<dbReference type="Proteomes" id="UP000266861">
    <property type="component" value="Unassembled WGS sequence"/>
</dbReference>
<feature type="compositionally biased region" description="Low complexity" evidence="2">
    <location>
        <begin position="284"/>
        <end position="303"/>
    </location>
</feature>
<protein>
    <recommendedName>
        <fullName evidence="6">DUF659 domain-containing protein</fullName>
    </recommendedName>
</protein>
<evidence type="ECO:0000256" key="2">
    <source>
        <dbReference type="SAM" id="MobiDB-lite"/>
    </source>
</evidence>
<dbReference type="OrthoDB" id="2423954at2759"/>
<evidence type="ECO:0000256" key="1">
    <source>
        <dbReference type="SAM" id="Coils"/>
    </source>
</evidence>
<keyword evidence="3" id="KW-0472">Membrane</keyword>
<evidence type="ECO:0000313" key="5">
    <source>
        <dbReference type="Proteomes" id="UP000266861"/>
    </source>
</evidence>
<feature type="transmembrane region" description="Helical" evidence="3">
    <location>
        <begin position="7"/>
        <end position="25"/>
    </location>
</feature>
<proteinExistence type="predicted"/>
<accession>A0A397IQF6</accession>
<sequence>MEMIFSVIPEYTIIYVIITVVFIYLQKSLHQIPPQISATADQKIKKLEQAILALNNEIIKCAQRRNGKVKPEVEVCDTQRIRYILFIAILNYLTEHDSNLWSYVNFLTKNCDVILKLLPHLDDKKGLDSLWTKRFLLTAKSLHPELADNIKRKKSSDPSDGVKQSKIGITYAWSIKNFLAPPLRVVDLEHANNKIGSFWKGVIIERLQKHQEKIYVGIQANQGNTSTPELPRKSLVKSSTYSNYGTTMIWNRTRTLRGTRTPRGTKTPKGTRMLRGTREKTTRRTSPPTRTRSPPQPPQQQEQAKTLHHETEDRNRHIREEQEKQRLELGTMRNNKNNRDKEDSKHYQYSNDLYYLHRPSITQPIVHSTPRARGEPVQHIILISEEDKQYDKCLGAESSLQNENSFDLFPSKEISFITDTEEIIGDDLSNFSLSTNNINLVKRKHPESRKTGEIWNYFIKGKDLGKGLYETESRNCKKVSDEIRTFWKEIILEEASNVQIQNRKQPQITKHFDSITSLPTAKTNELDQAILKAWVCCRFPFQTIENPFIINLFRIVIPGYNLPSRLTLFDKLLEQETLRIEKKIENKLEKDNHLTISLDGWTSSRHDSIYNYIITTSTRKEYLIKLKSYNIEKQTGSFMTEEI</sequence>
<gene>
    <name evidence="4" type="ORF">Glove_197g112</name>
</gene>
<dbReference type="EMBL" id="PQFF01000185">
    <property type="protein sequence ID" value="RHZ76488.1"/>
    <property type="molecule type" value="Genomic_DNA"/>
</dbReference>
<dbReference type="STRING" id="1348612.A0A397IQF6"/>